<proteinExistence type="predicted"/>
<evidence type="ECO:0000313" key="3">
    <source>
        <dbReference type="EMBL" id="GGF59413.1"/>
    </source>
</evidence>
<reference evidence="3" key="2">
    <citation type="submission" date="2020-09" db="EMBL/GenBank/DDBJ databases">
        <authorList>
            <person name="Sun Q."/>
            <person name="Sedlacek I."/>
        </authorList>
    </citation>
    <scope>NUCLEOTIDE SEQUENCE</scope>
    <source>
        <strain evidence="3">CCM 7897</strain>
    </source>
</reference>
<keyword evidence="2" id="KW-1133">Transmembrane helix</keyword>
<organism evidence="3 4">
    <name type="scientific">Azorhizobium oxalatiphilum</name>
    <dbReference type="NCBI Taxonomy" id="980631"/>
    <lineage>
        <taxon>Bacteria</taxon>
        <taxon>Pseudomonadati</taxon>
        <taxon>Pseudomonadota</taxon>
        <taxon>Alphaproteobacteria</taxon>
        <taxon>Hyphomicrobiales</taxon>
        <taxon>Xanthobacteraceae</taxon>
        <taxon>Azorhizobium</taxon>
    </lineage>
</organism>
<evidence type="ECO:0000256" key="2">
    <source>
        <dbReference type="SAM" id="Phobius"/>
    </source>
</evidence>
<feature type="transmembrane region" description="Helical" evidence="2">
    <location>
        <begin position="27"/>
        <end position="46"/>
    </location>
</feature>
<feature type="transmembrane region" description="Helical" evidence="2">
    <location>
        <begin position="199"/>
        <end position="219"/>
    </location>
</feature>
<name>A0A917FA97_9HYPH</name>
<dbReference type="Proteomes" id="UP000606044">
    <property type="component" value="Unassembled WGS sequence"/>
</dbReference>
<dbReference type="GO" id="GO:0004713">
    <property type="term" value="F:protein tyrosine kinase activity"/>
    <property type="evidence" value="ECO:0007669"/>
    <property type="project" value="TreeGrafter"/>
</dbReference>
<dbReference type="EMBL" id="BMCT01000002">
    <property type="protein sequence ID" value="GGF59413.1"/>
    <property type="molecule type" value="Genomic_DNA"/>
</dbReference>
<gene>
    <name evidence="3" type="ORF">GCM10007301_18940</name>
</gene>
<dbReference type="PANTHER" id="PTHR32309:SF13">
    <property type="entry name" value="FERRIC ENTEROBACTIN TRANSPORT PROTEIN FEPE"/>
    <property type="match status" value="1"/>
</dbReference>
<dbReference type="AlphaFoldDB" id="A0A917FA97"/>
<reference evidence="3" key="1">
    <citation type="journal article" date="2014" name="Int. J. Syst. Evol. Microbiol.">
        <title>Complete genome sequence of Corynebacterium casei LMG S-19264T (=DSM 44701T), isolated from a smear-ripened cheese.</title>
        <authorList>
            <consortium name="US DOE Joint Genome Institute (JGI-PGF)"/>
            <person name="Walter F."/>
            <person name="Albersmeier A."/>
            <person name="Kalinowski J."/>
            <person name="Ruckert C."/>
        </authorList>
    </citation>
    <scope>NUCLEOTIDE SEQUENCE</scope>
    <source>
        <strain evidence="3">CCM 7897</strain>
    </source>
</reference>
<dbReference type="Gene3D" id="3.40.50.300">
    <property type="entry name" value="P-loop containing nucleotide triphosphate hydrolases"/>
    <property type="match status" value="1"/>
</dbReference>
<evidence type="ECO:0000313" key="4">
    <source>
        <dbReference type="Proteomes" id="UP000606044"/>
    </source>
</evidence>
<keyword evidence="2" id="KW-0472">Membrane</keyword>
<dbReference type="InterPro" id="IPR027417">
    <property type="entry name" value="P-loop_NTPase"/>
</dbReference>
<keyword evidence="2" id="KW-0812">Transmembrane</keyword>
<comment type="caution">
    <text evidence="3">The sequence shown here is derived from an EMBL/GenBank/DDBJ whole genome shotgun (WGS) entry which is preliminary data.</text>
</comment>
<accession>A0A917FA97</accession>
<dbReference type="GO" id="GO:0005886">
    <property type="term" value="C:plasma membrane"/>
    <property type="evidence" value="ECO:0007669"/>
    <property type="project" value="TreeGrafter"/>
</dbReference>
<dbReference type="RefSeq" id="WP_188577798.1">
    <property type="nucleotide sequence ID" value="NZ_BMCT01000002.1"/>
</dbReference>
<feature type="region of interest" description="Disordered" evidence="1">
    <location>
        <begin position="171"/>
        <end position="190"/>
    </location>
</feature>
<sequence>MAQTFAFEAAMTDTDTPTTWLARRGPALAWLLVGLLALVLCLPLRYTSHAELSFEMATQPAPAVVRGNIQLLSSRELAFEVARALGPVDTKALAAQSTPLLTSLWRRPDGDEAALMNRAARTLAEALAVSAQQNGRALDIAVSLPDAARARRVANAYAGALLTLDASVREGADAPRDPAPTLRLASPASSARMPDLPSTGALVLLAIAAGLAAATTLHLRRRPARLTGAVVHNALPQECPSDRRVSWLRSTAGGSLAPDAAVDRLMDTVGSAEKSDLVILTSGDLPDESAACSLMLARRLADSEDQVVFVALDGEASILSRLTLDPRAPGMAELLFGVASFSECIHRDVASRAHLIPPGRDNRSGASVVNAERLTLILQALRQTYSRVIVAAPGLAGTPGAERLAALSPLLIALHEDTTGAVEAYDGLAAKGFARVVMLPLNFADDAREADTAPETDAALALPVPSLMTPVQQPASHAA</sequence>
<evidence type="ECO:0000256" key="1">
    <source>
        <dbReference type="SAM" id="MobiDB-lite"/>
    </source>
</evidence>
<protein>
    <submittedName>
        <fullName evidence="3">Uncharacterized protein</fullName>
    </submittedName>
</protein>
<dbReference type="InterPro" id="IPR050445">
    <property type="entry name" value="Bact_polysacc_biosynth/exp"/>
</dbReference>
<keyword evidence="4" id="KW-1185">Reference proteome</keyword>
<dbReference type="PANTHER" id="PTHR32309">
    <property type="entry name" value="TYROSINE-PROTEIN KINASE"/>
    <property type="match status" value="1"/>
</dbReference>
<dbReference type="SUPFAM" id="SSF52540">
    <property type="entry name" value="P-loop containing nucleoside triphosphate hydrolases"/>
    <property type="match status" value="1"/>
</dbReference>